<keyword evidence="5 7" id="KW-1133">Transmembrane helix</keyword>
<dbReference type="SUPFAM" id="SSF50182">
    <property type="entry name" value="Sm-like ribonucleoproteins"/>
    <property type="match status" value="1"/>
</dbReference>
<dbReference type="InterPro" id="IPR052702">
    <property type="entry name" value="MscS-like_channel"/>
</dbReference>
<dbReference type="SUPFAM" id="SSF82861">
    <property type="entry name" value="Mechanosensitive channel protein MscS (YggB), transmembrane region"/>
    <property type="match status" value="1"/>
</dbReference>
<evidence type="ECO:0000259" key="9">
    <source>
        <dbReference type="Pfam" id="PF00924"/>
    </source>
</evidence>
<dbReference type="Proteomes" id="UP000253782">
    <property type="component" value="Unassembled WGS sequence"/>
</dbReference>
<evidence type="ECO:0000256" key="4">
    <source>
        <dbReference type="ARBA" id="ARBA00022692"/>
    </source>
</evidence>
<dbReference type="InterPro" id="IPR010920">
    <property type="entry name" value="LSM_dom_sf"/>
</dbReference>
<dbReference type="Pfam" id="PF12607">
    <property type="entry name" value="DUF3772"/>
    <property type="match status" value="1"/>
</dbReference>
<keyword evidence="8" id="KW-0732">Signal</keyword>
<dbReference type="SUPFAM" id="SSF82689">
    <property type="entry name" value="Mechanosensitive channel protein MscS (YggB), C-terminal domain"/>
    <property type="match status" value="1"/>
</dbReference>
<evidence type="ECO:0000259" key="11">
    <source>
        <dbReference type="Pfam" id="PF21082"/>
    </source>
</evidence>
<keyword evidence="13" id="KW-1185">Reference proteome</keyword>
<dbReference type="InterPro" id="IPR006685">
    <property type="entry name" value="MscS_channel_2nd"/>
</dbReference>
<dbReference type="EMBL" id="QQAH01000001">
    <property type="protein sequence ID" value="RDD83358.1"/>
    <property type="molecule type" value="Genomic_DNA"/>
</dbReference>
<gene>
    <name evidence="12" type="ORF">DVJ77_01875</name>
</gene>
<accession>A0A369UUF9</accession>
<feature type="domain" description="Mechanosensitive ion channel MscS C-terminal" evidence="11">
    <location>
        <begin position="708"/>
        <end position="785"/>
    </location>
</feature>
<feature type="domain" description="DUF3772" evidence="10">
    <location>
        <begin position="140"/>
        <end position="199"/>
    </location>
</feature>
<feature type="transmembrane region" description="Helical" evidence="7">
    <location>
        <begin position="613"/>
        <end position="641"/>
    </location>
</feature>
<dbReference type="PANTHER" id="PTHR30347">
    <property type="entry name" value="POTASSIUM CHANNEL RELATED"/>
    <property type="match status" value="1"/>
</dbReference>
<evidence type="ECO:0000256" key="1">
    <source>
        <dbReference type="ARBA" id="ARBA00004651"/>
    </source>
</evidence>
<dbReference type="AlphaFoldDB" id="A0A369UUF9"/>
<dbReference type="Gene3D" id="3.30.70.100">
    <property type="match status" value="1"/>
</dbReference>
<dbReference type="Gene3D" id="2.30.30.60">
    <property type="match status" value="1"/>
</dbReference>
<evidence type="ECO:0000256" key="2">
    <source>
        <dbReference type="ARBA" id="ARBA00008017"/>
    </source>
</evidence>
<feature type="signal peptide" evidence="8">
    <location>
        <begin position="1"/>
        <end position="22"/>
    </location>
</feature>
<keyword evidence="4 7" id="KW-0812">Transmembrane</keyword>
<reference evidence="12 13" key="1">
    <citation type="submission" date="2018-07" db="EMBL/GenBank/DDBJ databases">
        <title>Dyella tabacisoli L4-6T, whole genome shotgun sequence.</title>
        <authorList>
            <person name="Zhou X.-K."/>
            <person name="Li W.-J."/>
            <person name="Duan Y.-Q."/>
        </authorList>
    </citation>
    <scope>NUCLEOTIDE SEQUENCE [LARGE SCALE GENOMIC DNA]</scope>
    <source>
        <strain evidence="12 13">L4-6</strain>
    </source>
</reference>
<keyword evidence="6 7" id="KW-0472">Membrane</keyword>
<keyword evidence="3" id="KW-1003">Cell membrane</keyword>
<dbReference type="InterPro" id="IPR023408">
    <property type="entry name" value="MscS_beta-dom_sf"/>
</dbReference>
<comment type="similarity">
    <text evidence="2">Belongs to the MscS (TC 1.A.23) family.</text>
</comment>
<evidence type="ECO:0000256" key="6">
    <source>
        <dbReference type="ARBA" id="ARBA00023136"/>
    </source>
</evidence>
<feature type="transmembrane region" description="Helical" evidence="7">
    <location>
        <begin position="407"/>
        <end position="439"/>
    </location>
</feature>
<feature type="transmembrane region" description="Helical" evidence="7">
    <location>
        <begin position="361"/>
        <end position="386"/>
    </location>
</feature>
<evidence type="ECO:0000256" key="7">
    <source>
        <dbReference type="SAM" id="Phobius"/>
    </source>
</evidence>
<dbReference type="Pfam" id="PF00924">
    <property type="entry name" value="MS_channel_2nd"/>
    <property type="match status" value="1"/>
</dbReference>
<dbReference type="GO" id="GO:0005886">
    <property type="term" value="C:plasma membrane"/>
    <property type="evidence" value="ECO:0007669"/>
    <property type="project" value="UniProtKB-SubCell"/>
</dbReference>
<dbReference type="InterPro" id="IPR011066">
    <property type="entry name" value="MscS_channel_C_sf"/>
</dbReference>
<comment type="subcellular location">
    <subcellularLocation>
        <location evidence="1">Cell membrane</location>
        <topology evidence="1">Multi-pass membrane protein</topology>
    </subcellularLocation>
</comment>
<protein>
    <submittedName>
        <fullName evidence="12">Mechanosensitive ion channel family protein</fullName>
    </submittedName>
</protein>
<dbReference type="PANTHER" id="PTHR30347:SF9">
    <property type="entry name" value="MINICONDUCTANCE MECHANOSENSITIVE CHANNEL MSCM"/>
    <property type="match status" value="1"/>
</dbReference>
<feature type="transmembrane region" description="Helical" evidence="7">
    <location>
        <begin position="546"/>
        <end position="567"/>
    </location>
</feature>
<dbReference type="Gene3D" id="1.10.287.1260">
    <property type="match status" value="1"/>
</dbReference>
<feature type="transmembrane region" description="Helical" evidence="7">
    <location>
        <begin position="497"/>
        <end position="516"/>
    </location>
</feature>
<name>A0A369UUF9_9GAMM</name>
<sequence>MTILLRYALILLLATGSTSLLARPLAAQDVQGPLLPAASAQQPLTIDQLNSALESIKQSLASKNPPDDSGLAALRTKALSIQQQADQLGSNLAPQNESLNEKLAVLGPAPDKTAPPEAPEVIAQRKQLNKASADLDAQVKQTKTLSVEATQLVNQIAGMRRDLFEAQLSQRTASPLSESFWTQLTQDLSDDKAALTLLGTDSSNAAKQAWQPPNRTPFIVCLIVTLLLLAGGKLIERGGLQLTSRHVHAGRLRRSAMAMLVALVTALVFGFAAHMLYLAFDWNETLGADLNAMARSLVRQTFFAAYMAGLGRALLCATRPSWRLPPLSDDAARRLRPFPWLLAGCVLLIGIVEQINNNIGASLTAIMAVTGLLSLLISGLIAAMLFRLGRARRALLAAGEVPAKRPLWVGLLIAGAFIGVGLSWLCVATGYIALAFYIAKQMMRVGLIVATLYLLMNLVHDVFETLFSPRGYTGKRIQDTFGVTANRLEQTSTVLSGVCRAILFLLAVALAITTPYNAGPEELVNRTSQLFADRAFGALKIVPGDILTALLVCLIGLQVVHIIKYWLSHQLLPKTSLDHGLQNSIVTLLGYVGGVLVFVLVLVALQVNVQSIAWIASALSVGIGFGLQAIVQNFVSGLILLAERPVKVGDWVSLSGVEGDIRRINVRATEIQMSDRSTVIVPNSQLITQNVRNVTLASAQGRVQVKLPMPLSTDAGKVRQIILDVFSKHPATLDTPTAYVQLENIDAAAMTFNCVAYVKSPRDSSNVKSDLLFELIERLRAAKIPMSSPQNMVVRTLRDTPDDG</sequence>
<feature type="transmembrane region" description="Helical" evidence="7">
    <location>
        <begin position="256"/>
        <end position="277"/>
    </location>
</feature>
<evidence type="ECO:0000313" key="12">
    <source>
        <dbReference type="EMBL" id="RDD83358.1"/>
    </source>
</evidence>
<proteinExistence type="inferred from homology"/>
<dbReference type="RefSeq" id="WP_114843749.1">
    <property type="nucleotide sequence ID" value="NZ_JBHSPE010000001.1"/>
</dbReference>
<dbReference type="InterPro" id="IPR022249">
    <property type="entry name" value="DUF3772"/>
</dbReference>
<feature type="domain" description="Mechanosensitive ion channel MscS" evidence="9">
    <location>
        <begin position="630"/>
        <end position="695"/>
    </location>
</feature>
<feature type="transmembrane region" description="Helical" evidence="7">
    <location>
        <begin position="588"/>
        <end position="607"/>
    </location>
</feature>
<dbReference type="OrthoDB" id="9799209at2"/>
<comment type="caution">
    <text evidence="12">The sequence shown here is derived from an EMBL/GenBank/DDBJ whole genome shotgun (WGS) entry which is preliminary data.</text>
</comment>
<evidence type="ECO:0000256" key="5">
    <source>
        <dbReference type="ARBA" id="ARBA00022989"/>
    </source>
</evidence>
<feature type="chain" id="PRO_5016646352" evidence="8">
    <location>
        <begin position="23"/>
        <end position="804"/>
    </location>
</feature>
<feature type="transmembrane region" description="Helical" evidence="7">
    <location>
        <begin position="217"/>
        <end position="235"/>
    </location>
</feature>
<evidence type="ECO:0000256" key="8">
    <source>
        <dbReference type="SAM" id="SignalP"/>
    </source>
</evidence>
<dbReference type="InterPro" id="IPR011014">
    <property type="entry name" value="MscS_channel_TM-2"/>
</dbReference>
<dbReference type="Pfam" id="PF21082">
    <property type="entry name" value="MS_channel_3rd"/>
    <property type="match status" value="1"/>
</dbReference>
<feature type="transmembrane region" description="Helical" evidence="7">
    <location>
        <begin position="338"/>
        <end position="355"/>
    </location>
</feature>
<organism evidence="12 13">
    <name type="scientific">Dyella tabacisoli</name>
    <dbReference type="NCBI Taxonomy" id="2282381"/>
    <lineage>
        <taxon>Bacteria</taxon>
        <taxon>Pseudomonadati</taxon>
        <taxon>Pseudomonadota</taxon>
        <taxon>Gammaproteobacteria</taxon>
        <taxon>Lysobacterales</taxon>
        <taxon>Rhodanobacteraceae</taxon>
        <taxon>Dyella</taxon>
    </lineage>
</organism>
<dbReference type="InterPro" id="IPR049278">
    <property type="entry name" value="MS_channel_C"/>
</dbReference>
<evidence type="ECO:0000259" key="10">
    <source>
        <dbReference type="Pfam" id="PF12607"/>
    </source>
</evidence>
<dbReference type="GO" id="GO:0008381">
    <property type="term" value="F:mechanosensitive monoatomic ion channel activity"/>
    <property type="evidence" value="ECO:0007669"/>
    <property type="project" value="UniProtKB-ARBA"/>
</dbReference>
<feature type="transmembrane region" description="Helical" evidence="7">
    <location>
        <begin position="445"/>
        <end position="467"/>
    </location>
</feature>
<evidence type="ECO:0000313" key="13">
    <source>
        <dbReference type="Proteomes" id="UP000253782"/>
    </source>
</evidence>
<evidence type="ECO:0000256" key="3">
    <source>
        <dbReference type="ARBA" id="ARBA00022475"/>
    </source>
</evidence>